<evidence type="ECO:0000256" key="6">
    <source>
        <dbReference type="ARBA" id="ARBA00022989"/>
    </source>
</evidence>
<evidence type="ECO:0000313" key="9">
    <source>
        <dbReference type="EMBL" id="MEE4417855.1"/>
    </source>
</evidence>
<evidence type="ECO:0000256" key="2">
    <source>
        <dbReference type="ARBA" id="ARBA00009142"/>
    </source>
</evidence>
<proteinExistence type="inferred from homology"/>
<keyword evidence="4 8" id="KW-1003">Cell membrane</keyword>
<protein>
    <recommendedName>
        <fullName evidence="8">Probable membrane transporter protein</fullName>
    </recommendedName>
</protein>
<reference evidence="9 10" key="1">
    <citation type="submission" date="2023-12" db="EMBL/GenBank/DDBJ databases">
        <title>30 novel species of actinomycetes from the DSMZ collection.</title>
        <authorList>
            <person name="Nouioui I."/>
        </authorList>
    </citation>
    <scope>NUCLEOTIDE SEQUENCE [LARGE SCALE GENOMIC DNA]</scope>
    <source>
        <strain evidence="9 10">DSM 41528</strain>
    </source>
</reference>
<accession>A0ABU7NHN8</accession>
<evidence type="ECO:0000256" key="5">
    <source>
        <dbReference type="ARBA" id="ARBA00022692"/>
    </source>
</evidence>
<keyword evidence="3" id="KW-0813">Transport</keyword>
<organism evidence="9 10">
    <name type="scientific">Streptomyces bugieae</name>
    <dbReference type="NCBI Taxonomy" id="3098223"/>
    <lineage>
        <taxon>Bacteria</taxon>
        <taxon>Bacillati</taxon>
        <taxon>Actinomycetota</taxon>
        <taxon>Actinomycetes</taxon>
        <taxon>Kitasatosporales</taxon>
        <taxon>Streptomycetaceae</taxon>
        <taxon>Streptomyces</taxon>
    </lineage>
</organism>
<keyword evidence="6 8" id="KW-1133">Transmembrane helix</keyword>
<keyword evidence="7 8" id="KW-0472">Membrane</keyword>
<dbReference type="PANTHER" id="PTHR30269">
    <property type="entry name" value="TRANSMEMBRANE PROTEIN YFCA"/>
    <property type="match status" value="1"/>
</dbReference>
<dbReference type="InterPro" id="IPR002781">
    <property type="entry name" value="TM_pro_TauE-like"/>
</dbReference>
<comment type="subcellular location">
    <subcellularLocation>
        <location evidence="1 8">Cell membrane</location>
        <topology evidence="1 8">Multi-pass membrane protein</topology>
    </subcellularLocation>
</comment>
<dbReference type="RefSeq" id="WP_330820274.1">
    <property type="nucleotide sequence ID" value="NZ_JAZBJP010000001.1"/>
</dbReference>
<name>A0ABU7NHN8_9ACTN</name>
<dbReference type="PANTHER" id="PTHR30269:SF37">
    <property type="entry name" value="MEMBRANE TRANSPORTER PROTEIN"/>
    <property type="match status" value="1"/>
</dbReference>
<dbReference type="InterPro" id="IPR052017">
    <property type="entry name" value="TSUP"/>
</dbReference>
<evidence type="ECO:0000256" key="1">
    <source>
        <dbReference type="ARBA" id="ARBA00004651"/>
    </source>
</evidence>
<comment type="similarity">
    <text evidence="2 8">Belongs to the 4-toluene sulfonate uptake permease (TSUP) (TC 2.A.102) family.</text>
</comment>
<feature type="transmembrane region" description="Helical" evidence="8">
    <location>
        <begin position="130"/>
        <end position="156"/>
    </location>
</feature>
<gene>
    <name evidence="9" type="ORF">V2J85_00600</name>
</gene>
<keyword evidence="10" id="KW-1185">Reference proteome</keyword>
<feature type="transmembrane region" description="Helical" evidence="8">
    <location>
        <begin position="47"/>
        <end position="65"/>
    </location>
</feature>
<dbReference type="EMBL" id="JAZBJP010000001">
    <property type="protein sequence ID" value="MEE4417855.1"/>
    <property type="molecule type" value="Genomic_DNA"/>
</dbReference>
<feature type="transmembrane region" description="Helical" evidence="8">
    <location>
        <begin position="99"/>
        <end position="118"/>
    </location>
</feature>
<evidence type="ECO:0000256" key="8">
    <source>
        <dbReference type="RuleBase" id="RU363041"/>
    </source>
</evidence>
<feature type="transmembrane region" description="Helical" evidence="8">
    <location>
        <begin position="222"/>
        <end position="240"/>
    </location>
</feature>
<dbReference type="Pfam" id="PF01925">
    <property type="entry name" value="TauE"/>
    <property type="match status" value="1"/>
</dbReference>
<keyword evidence="5 8" id="KW-0812">Transmembrane</keyword>
<evidence type="ECO:0000256" key="3">
    <source>
        <dbReference type="ARBA" id="ARBA00022448"/>
    </source>
</evidence>
<evidence type="ECO:0000256" key="7">
    <source>
        <dbReference type="ARBA" id="ARBA00023136"/>
    </source>
</evidence>
<dbReference type="Proteomes" id="UP001307760">
    <property type="component" value="Unassembled WGS sequence"/>
</dbReference>
<evidence type="ECO:0000313" key="10">
    <source>
        <dbReference type="Proteomes" id="UP001307760"/>
    </source>
</evidence>
<sequence length="245" mass="24033">MNGSVDAAALGGVIAVGAFVQRMTGMGFALVSVPALGLLLGPADGVALVNCAAGLVSAVGLASTWRQVRLSAMVVLVAAAACSVPVGTLVVGLLPGPVLLAFLGAAMSAAVVLVLAGVRVASLRGTSGAIVAGAASGFMNAAAGVGGPALSLYAANADWPLRQFVPNALFYGVVLNVFSVAANGVPGLTAHAWALAGVGLIAGTLAGEGLTRRVPQAWLRNAVMVLSLAGGVTTLLRGLWELCGR</sequence>
<comment type="caution">
    <text evidence="9">The sequence shown here is derived from an EMBL/GenBank/DDBJ whole genome shotgun (WGS) entry which is preliminary data.</text>
</comment>
<evidence type="ECO:0000256" key="4">
    <source>
        <dbReference type="ARBA" id="ARBA00022475"/>
    </source>
</evidence>
<feature type="transmembrane region" description="Helical" evidence="8">
    <location>
        <begin position="72"/>
        <end position="93"/>
    </location>
</feature>
<feature type="transmembrane region" description="Helical" evidence="8">
    <location>
        <begin position="192"/>
        <end position="210"/>
    </location>
</feature>